<reference evidence="1" key="1">
    <citation type="submission" date="2014-11" db="EMBL/GenBank/DDBJ databases">
        <authorList>
            <person name="Amaro Gonzalez C."/>
        </authorList>
    </citation>
    <scope>NUCLEOTIDE SEQUENCE</scope>
</reference>
<evidence type="ECO:0000313" key="1">
    <source>
        <dbReference type="EMBL" id="JAH01152.1"/>
    </source>
</evidence>
<protein>
    <submittedName>
        <fullName evidence="1">Uncharacterized protein</fullName>
    </submittedName>
</protein>
<organism evidence="1">
    <name type="scientific">Anguilla anguilla</name>
    <name type="common">European freshwater eel</name>
    <name type="synonym">Muraena anguilla</name>
    <dbReference type="NCBI Taxonomy" id="7936"/>
    <lineage>
        <taxon>Eukaryota</taxon>
        <taxon>Metazoa</taxon>
        <taxon>Chordata</taxon>
        <taxon>Craniata</taxon>
        <taxon>Vertebrata</taxon>
        <taxon>Euteleostomi</taxon>
        <taxon>Actinopterygii</taxon>
        <taxon>Neopterygii</taxon>
        <taxon>Teleostei</taxon>
        <taxon>Anguilliformes</taxon>
        <taxon>Anguillidae</taxon>
        <taxon>Anguilla</taxon>
    </lineage>
</organism>
<sequence>MMQSEEVILESASEDGQGFAVLLFAVCCQNRKEGLVPIRELVCRV</sequence>
<accession>A0A0E9PA49</accession>
<proteinExistence type="predicted"/>
<name>A0A0E9PA49_ANGAN</name>
<dbReference type="AlphaFoldDB" id="A0A0E9PA49"/>
<reference evidence="1" key="2">
    <citation type="journal article" date="2015" name="Fish Shellfish Immunol.">
        <title>Early steps in the European eel (Anguilla anguilla)-Vibrio vulnificus interaction in the gills: Role of the RtxA13 toxin.</title>
        <authorList>
            <person name="Callol A."/>
            <person name="Pajuelo D."/>
            <person name="Ebbesson L."/>
            <person name="Teles M."/>
            <person name="MacKenzie S."/>
            <person name="Amaro C."/>
        </authorList>
    </citation>
    <scope>NUCLEOTIDE SEQUENCE</scope>
</reference>
<dbReference type="EMBL" id="GBXM01107425">
    <property type="protein sequence ID" value="JAH01152.1"/>
    <property type="molecule type" value="Transcribed_RNA"/>
</dbReference>